<dbReference type="EMBL" id="BONY01000025">
    <property type="protein sequence ID" value="GIH06251.1"/>
    <property type="molecule type" value="Genomic_DNA"/>
</dbReference>
<dbReference type="Proteomes" id="UP000612899">
    <property type="component" value="Unassembled WGS sequence"/>
</dbReference>
<dbReference type="InterPro" id="IPR037069">
    <property type="entry name" value="AcylCoA_DH/ox_N_sf"/>
</dbReference>
<dbReference type="Gene3D" id="2.40.110.10">
    <property type="entry name" value="Butyryl-CoA Dehydrogenase, subunit A, domain 2"/>
    <property type="match status" value="1"/>
</dbReference>
<keyword evidence="4 6" id="KW-0274">FAD</keyword>
<dbReference type="GO" id="GO:0016627">
    <property type="term" value="F:oxidoreductase activity, acting on the CH-CH group of donors"/>
    <property type="evidence" value="ECO:0007669"/>
    <property type="project" value="InterPro"/>
</dbReference>
<dbReference type="Gene3D" id="1.20.140.10">
    <property type="entry name" value="Butyryl-CoA Dehydrogenase, subunit A, domain 3"/>
    <property type="match status" value="2"/>
</dbReference>
<dbReference type="InterPro" id="IPR009075">
    <property type="entry name" value="AcylCo_DH/oxidase_C"/>
</dbReference>
<keyword evidence="10" id="KW-1185">Reference proteome</keyword>
<evidence type="ECO:0000256" key="4">
    <source>
        <dbReference type="ARBA" id="ARBA00022827"/>
    </source>
</evidence>
<feature type="domain" description="Acyl-CoA oxidase/dehydrogenase middle" evidence="8">
    <location>
        <begin position="412"/>
        <end position="495"/>
    </location>
</feature>
<evidence type="ECO:0000259" key="8">
    <source>
        <dbReference type="Pfam" id="PF02770"/>
    </source>
</evidence>
<dbReference type="InterPro" id="IPR052161">
    <property type="entry name" value="Mycobact_Acyl-CoA_DH"/>
</dbReference>
<sequence length="661" mass="69641">MPIAITEEQRAMREAIRSSGALSWPDLGALGIFGMAIAEELGGAGGTAEDLAAALEQVTDSLAPGPILSTLVAGLAIPSPEMAAGKTTVALGLDPGSLTLIGGRASGRTRLVLGAGEASQLLLTTPDGQWFLVEAEDAEIIASEALDLSRGLGEVTLSNVAATAVPARVLEIAATLFCVEAAGVAGWCERTATDYAKIRQQFGRPIGSFQAVKHLCAQMRCRYEAAMAVAWDAARALDQAPHEHELAAAVAASIALDAAVDNAKDCIQVLGGIGFTWEHPAHRYLRRALSLRHLLGGSAVWRIKAAELALAGQRRHLSVDLGDTSAIKAVVQGIAALPEEKRREALADAGYLTPLREPKDQLAVDEELARAGIAKPDLVIGGWAVPTIMRHGTEAQKERFTGPTLRGEITWCQLFSEPEAGSDLAALRTRAERVEGGWHLTGQKVWTSLAREADWAICLARTDPAVPKHKGITYFLVSMDSPGIEIRPLREITGKAVFNEVFLDGVFVPDDCVVGAPGDGWRLARSTLASERVAMGRGSSLGEAVEGLLRGADGPSELLGSLVAEGLSVSLLDQRATMRQLAGQEAGADSAVRKLIGVHHRQAVAEAALLLCGPQAAAVTEHTAEPIYQFLLTRCLSIAGGTTQILLTLVGERVLGLPREA</sequence>
<comment type="caution">
    <text evidence="9">The sequence shown here is derived from an EMBL/GenBank/DDBJ whole genome shotgun (WGS) entry which is preliminary data.</text>
</comment>
<dbReference type="InterPro" id="IPR009100">
    <property type="entry name" value="AcylCoA_DH/oxidase_NM_dom_sf"/>
</dbReference>
<keyword evidence="5 6" id="KW-0560">Oxidoreductase</keyword>
<dbReference type="InterPro" id="IPR046373">
    <property type="entry name" value="Acyl-CoA_Oxase/DH_mid-dom_sf"/>
</dbReference>
<dbReference type="GO" id="GO:0050660">
    <property type="term" value="F:flavin adenine dinucleotide binding"/>
    <property type="evidence" value="ECO:0007669"/>
    <property type="project" value="InterPro"/>
</dbReference>
<dbReference type="PANTHER" id="PTHR43292:SF4">
    <property type="entry name" value="ACYL-COA DEHYDROGENASE FADE34"/>
    <property type="match status" value="1"/>
</dbReference>
<protein>
    <submittedName>
        <fullName evidence="9">Acyl-CoA dehydrogenase</fullName>
    </submittedName>
</protein>
<evidence type="ECO:0000259" key="7">
    <source>
        <dbReference type="Pfam" id="PF00441"/>
    </source>
</evidence>
<dbReference type="PANTHER" id="PTHR43292">
    <property type="entry name" value="ACYL-COA DEHYDROGENASE"/>
    <property type="match status" value="1"/>
</dbReference>
<dbReference type="AlphaFoldDB" id="A0A8J3VHQ0"/>
<dbReference type="Gene3D" id="1.10.540.10">
    <property type="entry name" value="Acyl-CoA dehydrogenase/oxidase, N-terminal domain"/>
    <property type="match status" value="2"/>
</dbReference>
<evidence type="ECO:0000313" key="9">
    <source>
        <dbReference type="EMBL" id="GIH06251.1"/>
    </source>
</evidence>
<evidence type="ECO:0000313" key="10">
    <source>
        <dbReference type="Proteomes" id="UP000612899"/>
    </source>
</evidence>
<dbReference type="Pfam" id="PF00441">
    <property type="entry name" value="Acyl-CoA_dh_1"/>
    <property type="match status" value="2"/>
</dbReference>
<reference evidence="9" key="1">
    <citation type="submission" date="2021-01" db="EMBL/GenBank/DDBJ databases">
        <title>Whole genome shotgun sequence of Rhizocola hellebori NBRC 109834.</title>
        <authorList>
            <person name="Komaki H."/>
            <person name="Tamura T."/>
        </authorList>
    </citation>
    <scope>NUCLEOTIDE SEQUENCE</scope>
    <source>
        <strain evidence="9">NBRC 109834</strain>
    </source>
</reference>
<gene>
    <name evidence="9" type="ORF">Rhe02_43180</name>
</gene>
<organism evidence="9 10">
    <name type="scientific">Rhizocola hellebori</name>
    <dbReference type="NCBI Taxonomy" id="1392758"/>
    <lineage>
        <taxon>Bacteria</taxon>
        <taxon>Bacillati</taxon>
        <taxon>Actinomycetota</taxon>
        <taxon>Actinomycetes</taxon>
        <taxon>Micromonosporales</taxon>
        <taxon>Micromonosporaceae</taxon>
        <taxon>Rhizocola</taxon>
    </lineage>
</organism>
<comment type="cofactor">
    <cofactor evidence="1 6">
        <name>FAD</name>
        <dbReference type="ChEBI" id="CHEBI:57692"/>
    </cofactor>
</comment>
<evidence type="ECO:0000256" key="1">
    <source>
        <dbReference type="ARBA" id="ARBA00001974"/>
    </source>
</evidence>
<dbReference type="FunFam" id="2.40.110.10:FF:000011">
    <property type="entry name" value="Acyl-CoA dehydrogenase FadE34"/>
    <property type="match status" value="1"/>
</dbReference>
<dbReference type="SUPFAM" id="SSF47203">
    <property type="entry name" value="Acyl-CoA dehydrogenase C-terminal domain-like"/>
    <property type="match status" value="2"/>
</dbReference>
<dbReference type="InterPro" id="IPR006091">
    <property type="entry name" value="Acyl-CoA_Oxase/DH_mid-dom"/>
</dbReference>
<evidence type="ECO:0000256" key="5">
    <source>
        <dbReference type="ARBA" id="ARBA00023002"/>
    </source>
</evidence>
<proteinExistence type="inferred from homology"/>
<dbReference type="Pfam" id="PF02770">
    <property type="entry name" value="Acyl-CoA_dh_M"/>
    <property type="match status" value="1"/>
</dbReference>
<dbReference type="InterPro" id="IPR036250">
    <property type="entry name" value="AcylCo_DH-like_C"/>
</dbReference>
<evidence type="ECO:0000256" key="3">
    <source>
        <dbReference type="ARBA" id="ARBA00022630"/>
    </source>
</evidence>
<comment type="similarity">
    <text evidence="2 6">Belongs to the acyl-CoA dehydrogenase family.</text>
</comment>
<dbReference type="GO" id="GO:0005886">
    <property type="term" value="C:plasma membrane"/>
    <property type="evidence" value="ECO:0007669"/>
    <property type="project" value="TreeGrafter"/>
</dbReference>
<name>A0A8J3VHQ0_9ACTN</name>
<dbReference type="RefSeq" id="WP_203910068.1">
    <property type="nucleotide sequence ID" value="NZ_BONY01000025.1"/>
</dbReference>
<evidence type="ECO:0000256" key="2">
    <source>
        <dbReference type="ARBA" id="ARBA00009347"/>
    </source>
</evidence>
<feature type="domain" description="Acyl-CoA dehydrogenase/oxidase C-terminal" evidence="7">
    <location>
        <begin position="170"/>
        <end position="304"/>
    </location>
</feature>
<accession>A0A8J3VHQ0</accession>
<feature type="domain" description="Acyl-CoA dehydrogenase/oxidase C-terminal" evidence="7">
    <location>
        <begin position="518"/>
        <end position="655"/>
    </location>
</feature>
<evidence type="ECO:0000256" key="6">
    <source>
        <dbReference type="RuleBase" id="RU362125"/>
    </source>
</evidence>
<keyword evidence="3 6" id="KW-0285">Flavoprotein</keyword>
<dbReference type="SUPFAM" id="SSF56645">
    <property type="entry name" value="Acyl-CoA dehydrogenase NM domain-like"/>
    <property type="match status" value="2"/>
</dbReference>